<dbReference type="HOGENOM" id="CLU_2565774_0_0_2"/>
<dbReference type="eggNOG" id="arCOG12043">
    <property type="taxonomic scope" value="Archaea"/>
</dbReference>
<name>E1RFP0_METP4</name>
<dbReference type="RefSeq" id="WP_013330517.1">
    <property type="nucleotide sequence ID" value="NC_014507.1"/>
</dbReference>
<dbReference type="KEGG" id="mpi:Mpet_2601"/>
<accession>E1RFP0</accession>
<dbReference type="Proteomes" id="UP000006565">
    <property type="component" value="Chromosome"/>
</dbReference>
<keyword evidence="2" id="KW-1185">Reference proteome</keyword>
<dbReference type="AlphaFoldDB" id="E1RFP0"/>
<sequence length="82" mass="9556">MEDNRNLNEILESIDEIRHLSELIEYRSKDMKGATADEILNKVIHPTLDDLELYLRYYGKPGISEGELKDLVHAWIEAQMIV</sequence>
<dbReference type="OrthoDB" id="109970at2157"/>
<dbReference type="EMBL" id="CP002117">
    <property type="protein sequence ID" value="ADN37344.1"/>
    <property type="molecule type" value="Genomic_DNA"/>
</dbReference>
<gene>
    <name evidence="1" type="ordered locus">Mpet_2601</name>
</gene>
<protein>
    <submittedName>
        <fullName evidence="1">Uncharacterized protein</fullName>
    </submittedName>
</protein>
<proteinExistence type="predicted"/>
<dbReference type="GeneID" id="9745094"/>
<organism evidence="1 2">
    <name type="scientific">Methanolacinia petrolearia (strain DSM 11571 / OCM 486 / SEBR 4847)</name>
    <name type="common">Methanoplanus petrolearius</name>
    <dbReference type="NCBI Taxonomy" id="679926"/>
    <lineage>
        <taxon>Archaea</taxon>
        <taxon>Methanobacteriati</taxon>
        <taxon>Methanobacteriota</taxon>
        <taxon>Stenosarchaea group</taxon>
        <taxon>Methanomicrobia</taxon>
        <taxon>Methanomicrobiales</taxon>
        <taxon>Methanomicrobiaceae</taxon>
        <taxon>Methanolacinia</taxon>
    </lineage>
</organism>
<reference evidence="1 2" key="1">
    <citation type="journal article" date="2010" name="Stand. Genomic Sci.">
        <title>Complete genome sequence of Methanoplanus petrolearius type strain (SEBR 4847).</title>
        <authorList>
            <person name="Brambilla E."/>
            <person name="Djao O.D."/>
            <person name="Daligault H."/>
            <person name="Lapidus A."/>
            <person name="Lucas S."/>
            <person name="Hammon N."/>
            <person name="Nolan M."/>
            <person name="Tice H."/>
            <person name="Cheng J.F."/>
            <person name="Han C."/>
            <person name="Tapia R."/>
            <person name="Goodwin L."/>
            <person name="Pitluck S."/>
            <person name="Liolios K."/>
            <person name="Ivanova N."/>
            <person name="Mavromatis K."/>
            <person name="Mikhailova N."/>
            <person name="Pati A."/>
            <person name="Chen A."/>
            <person name="Palaniappan K."/>
            <person name="Land M."/>
            <person name="Hauser L."/>
            <person name="Chang Y.J."/>
            <person name="Jeffries C.D."/>
            <person name="Rohde M."/>
            <person name="Spring S."/>
            <person name="Sikorski J."/>
            <person name="Goker M."/>
            <person name="Woyke T."/>
            <person name="Bristow J."/>
            <person name="Eisen J.A."/>
            <person name="Markowitz V."/>
            <person name="Hugenholtz P."/>
            <person name="Kyrpides N.C."/>
            <person name="Klenk H.P."/>
        </authorList>
    </citation>
    <scope>NUCLEOTIDE SEQUENCE [LARGE SCALE GENOMIC DNA]</scope>
    <source>
        <strain evidence="2">DSM 11571 / OCM 486 / SEBR 4847</strain>
    </source>
</reference>
<evidence type="ECO:0000313" key="2">
    <source>
        <dbReference type="Proteomes" id="UP000006565"/>
    </source>
</evidence>
<evidence type="ECO:0000313" key="1">
    <source>
        <dbReference type="EMBL" id="ADN37344.1"/>
    </source>
</evidence>